<gene>
    <name evidence="2" type="ORF">ECPE_LOCUS500</name>
</gene>
<reference evidence="4" key="1">
    <citation type="submission" date="2016-06" db="UniProtKB">
        <authorList>
            <consortium name="WormBaseParasite"/>
        </authorList>
    </citation>
    <scope>IDENTIFICATION</scope>
</reference>
<proteinExistence type="predicted"/>
<evidence type="ECO:0000256" key="1">
    <source>
        <dbReference type="SAM" id="MobiDB-lite"/>
    </source>
</evidence>
<evidence type="ECO:0000313" key="4">
    <source>
        <dbReference type="WBParaSite" id="ECPE_0000050001-mRNA-1"/>
    </source>
</evidence>
<reference evidence="2 3" key="2">
    <citation type="submission" date="2018-11" db="EMBL/GenBank/DDBJ databases">
        <authorList>
            <consortium name="Pathogen Informatics"/>
        </authorList>
    </citation>
    <scope>NUCLEOTIDE SEQUENCE [LARGE SCALE GENOMIC DNA]</scope>
    <source>
        <strain evidence="2 3">Egypt</strain>
    </source>
</reference>
<dbReference type="EMBL" id="UZAN01001710">
    <property type="protein sequence ID" value="VDP23425.1"/>
    <property type="molecule type" value="Genomic_DNA"/>
</dbReference>
<feature type="region of interest" description="Disordered" evidence="1">
    <location>
        <begin position="1"/>
        <end position="26"/>
    </location>
</feature>
<name>A0A183A0L5_9TREM</name>
<keyword evidence="3" id="KW-1185">Reference proteome</keyword>
<dbReference type="Proteomes" id="UP000272942">
    <property type="component" value="Unassembled WGS sequence"/>
</dbReference>
<dbReference type="WBParaSite" id="ECPE_0000050001-mRNA-1">
    <property type="protein sequence ID" value="ECPE_0000050001-mRNA-1"/>
    <property type="gene ID" value="ECPE_0000050001"/>
</dbReference>
<protein>
    <submittedName>
        <fullName evidence="4">Lipoprotein</fullName>
    </submittedName>
</protein>
<organism evidence="4">
    <name type="scientific">Echinostoma caproni</name>
    <dbReference type="NCBI Taxonomy" id="27848"/>
    <lineage>
        <taxon>Eukaryota</taxon>
        <taxon>Metazoa</taxon>
        <taxon>Spiralia</taxon>
        <taxon>Lophotrochozoa</taxon>
        <taxon>Platyhelminthes</taxon>
        <taxon>Trematoda</taxon>
        <taxon>Digenea</taxon>
        <taxon>Plagiorchiida</taxon>
        <taxon>Echinostomata</taxon>
        <taxon>Echinostomatoidea</taxon>
        <taxon>Echinostomatidae</taxon>
        <taxon>Echinostoma</taxon>
    </lineage>
</organism>
<sequence length="109" mass="11572">MSGCATLTLPHTGHKRNEEGPEPTPVGRIIMTISARKDRPEDVPTQLETDKELWATVAPGSSVTIIPSAAPQQPRTKSMLVTKNEESTWEGCPSVLKTLVAPVLGGSVG</sequence>
<evidence type="ECO:0000313" key="3">
    <source>
        <dbReference type="Proteomes" id="UP000272942"/>
    </source>
</evidence>
<accession>A0A183A0L5</accession>
<dbReference type="AlphaFoldDB" id="A0A183A0L5"/>
<evidence type="ECO:0000313" key="2">
    <source>
        <dbReference type="EMBL" id="VDP23425.1"/>
    </source>
</evidence>